<keyword evidence="3" id="KW-0804">Transcription</keyword>
<dbReference type="PANTHER" id="PTHR43280">
    <property type="entry name" value="ARAC-FAMILY TRANSCRIPTIONAL REGULATOR"/>
    <property type="match status" value="1"/>
</dbReference>
<evidence type="ECO:0000256" key="4">
    <source>
        <dbReference type="SAM" id="Phobius"/>
    </source>
</evidence>
<dbReference type="SMART" id="SM00342">
    <property type="entry name" value="HTH_ARAC"/>
    <property type="match status" value="1"/>
</dbReference>
<keyword evidence="4" id="KW-0812">Transmembrane</keyword>
<feature type="transmembrane region" description="Helical" evidence="4">
    <location>
        <begin position="7"/>
        <end position="28"/>
    </location>
</feature>
<comment type="caution">
    <text evidence="6">The sequence shown here is derived from an EMBL/GenBank/DDBJ whole genome shotgun (WGS) entry which is preliminary data.</text>
</comment>
<reference evidence="6 7" key="1">
    <citation type="submission" date="2024-09" db="EMBL/GenBank/DDBJ databases">
        <authorList>
            <person name="Sun Q."/>
            <person name="Mori K."/>
        </authorList>
    </citation>
    <scope>NUCLEOTIDE SEQUENCE [LARGE SCALE GENOMIC DNA]</scope>
    <source>
        <strain evidence="6 7">CECT 8286</strain>
    </source>
</reference>
<keyword evidence="4" id="KW-1133">Transmembrane helix</keyword>
<evidence type="ECO:0000313" key="7">
    <source>
        <dbReference type="Proteomes" id="UP001589605"/>
    </source>
</evidence>
<evidence type="ECO:0000259" key="5">
    <source>
        <dbReference type="PROSITE" id="PS01124"/>
    </source>
</evidence>
<feature type="transmembrane region" description="Helical" evidence="4">
    <location>
        <begin position="175"/>
        <end position="196"/>
    </location>
</feature>
<dbReference type="PANTHER" id="PTHR43280:SF2">
    <property type="entry name" value="HTH-TYPE TRANSCRIPTIONAL REGULATOR EXSA"/>
    <property type="match status" value="1"/>
</dbReference>
<keyword evidence="4" id="KW-0472">Membrane</keyword>
<evidence type="ECO:0000256" key="1">
    <source>
        <dbReference type="ARBA" id="ARBA00023015"/>
    </source>
</evidence>
<sequence length="401" mass="47646">MPQYHFLVNSTLILVGIIGLFVISLLLFSYRSNIFVNIYLVIIFTLCSIRTITIGFFEIIDTQSIFTSRYILPIYIIAVPSLYLYFKSLIKDYNYFNKNQFLHFLYPVFILIFSLAQEHFPTLKNQSIENSLFIGLNVFVFAYWLLSFNILYTKLWNLDVSNSLEKRHYLVIKNWTQFIFIISSFLFIRILFSIYYEKNSNELFRAEHYSALVIIPWFLIYGKILIHPEILYGYPDMKKRDIDAENQININDHVWIFNSIDVINLKDHKDDNNVEEKALSYVSNIEYFVNKKHPFRNPNFSMNDFVKAINIPKSHLCYIFKYHAIVTFEEYINYCRIKDALRLIEEGYFDNITVEELSKKVGFNSCNLFLIAFRKQTKLEPKDFLNGQNTFSLQNADSYCV</sequence>
<keyword evidence="7" id="KW-1185">Reference proteome</keyword>
<feature type="transmembrane region" description="Helical" evidence="4">
    <location>
        <begin position="69"/>
        <end position="86"/>
    </location>
</feature>
<feature type="domain" description="HTH araC/xylS-type" evidence="5">
    <location>
        <begin position="283"/>
        <end position="387"/>
    </location>
</feature>
<evidence type="ECO:0000313" key="6">
    <source>
        <dbReference type="EMBL" id="MFB9053068.1"/>
    </source>
</evidence>
<feature type="transmembrane region" description="Helical" evidence="4">
    <location>
        <begin position="34"/>
        <end position="57"/>
    </location>
</feature>
<dbReference type="Proteomes" id="UP001589605">
    <property type="component" value="Unassembled WGS sequence"/>
</dbReference>
<feature type="transmembrane region" description="Helical" evidence="4">
    <location>
        <begin position="101"/>
        <end position="120"/>
    </location>
</feature>
<dbReference type="InterPro" id="IPR009057">
    <property type="entry name" value="Homeodomain-like_sf"/>
</dbReference>
<accession>A0ABV5F0T6</accession>
<name>A0ABV5F0T6_9FLAO</name>
<feature type="transmembrane region" description="Helical" evidence="4">
    <location>
        <begin position="132"/>
        <end position="155"/>
    </location>
</feature>
<dbReference type="SUPFAM" id="SSF46689">
    <property type="entry name" value="Homeodomain-like"/>
    <property type="match status" value="1"/>
</dbReference>
<evidence type="ECO:0000256" key="3">
    <source>
        <dbReference type="ARBA" id="ARBA00023163"/>
    </source>
</evidence>
<dbReference type="RefSeq" id="WP_382382251.1">
    <property type="nucleotide sequence ID" value="NZ_JBHMEZ010000009.1"/>
</dbReference>
<dbReference type="InterPro" id="IPR018060">
    <property type="entry name" value="HTH_AraC"/>
</dbReference>
<protein>
    <submittedName>
        <fullName evidence="6">Helix-turn-helix domain-containing protein</fullName>
    </submittedName>
</protein>
<gene>
    <name evidence="6" type="ORF">ACFFVB_08235</name>
</gene>
<keyword evidence="1" id="KW-0805">Transcription regulation</keyword>
<evidence type="ECO:0000256" key="2">
    <source>
        <dbReference type="ARBA" id="ARBA00023125"/>
    </source>
</evidence>
<keyword evidence="2" id="KW-0238">DNA-binding</keyword>
<feature type="transmembrane region" description="Helical" evidence="4">
    <location>
        <begin position="208"/>
        <end position="226"/>
    </location>
</feature>
<dbReference type="EMBL" id="JBHMEZ010000009">
    <property type="protein sequence ID" value="MFB9053068.1"/>
    <property type="molecule type" value="Genomic_DNA"/>
</dbReference>
<dbReference type="Pfam" id="PF12833">
    <property type="entry name" value="HTH_18"/>
    <property type="match status" value="1"/>
</dbReference>
<proteinExistence type="predicted"/>
<dbReference type="PROSITE" id="PS01124">
    <property type="entry name" value="HTH_ARAC_FAMILY_2"/>
    <property type="match status" value="1"/>
</dbReference>
<organism evidence="6 7">
    <name type="scientific">Formosa undariae</name>
    <dbReference type="NCBI Taxonomy" id="1325436"/>
    <lineage>
        <taxon>Bacteria</taxon>
        <taxon>Pseudomonadati</taxon>
        <taxon>Bacteroidota</taxon>
        <taxon>Flavobacteriia</taxon>
        <taxon>Flavobacteriales</taxon>
        <taxon>Flavobacteriaceae</taxon>
        <taxon>Formosa</taxon>
    </lineage>
</organism>
<dbReference type="Gene3D" id="1.10.10.60">
    <property type="entry name" value="Homeodomain-like"/>
    <property type="match status" value="1"/>
</dbReference>